<dbReference type="Proteomes" id="UP000523000">
    <property type="component" value="Unassembled WGS sequence"/>
</dbReference>
<dbReference type="GO" id="GO:0009523">
    <property type="term" value="C:photosystem II"/>
    <property type="evidence" value="ECO:0007669"/>
    <property type="project" value="UniProtKB-KW"/>
</dbReference>
<accession>A0A839QMZ2</accession>
<proteinExistence type="predicted"/>
<evidence type="ECO:0000313" key="4">
    <source>
        <dbReference type="EMBL" id="MBB2997619.1"/>
    </source>
</evidence>
<dbReference type="InterPro" id="IPR036291">
    <property type="entry name" value="NAD(P)-bd_dom_sf"/>
</dbReference>
<dbReference type="CDD" id="cd05243">
    <property type="entry name" value="SDR_a5"/>
    <property type="match status" value="1"/>
</dbReference>
<keyword evidence="4" id="KW-0560">Oxidoreductase</keyword>
<organism evidence="4 5">
    <name type="scientific">Paeniglutamicibacter cryotolerans</name>
    <dbReference type="NCBI Taxonomy" id="670079"/>
    <lineage>
        <taxon>Bacteria</taxon>
        <taxon>Bacillati</taxon>
        <taxon>Actinomycetota</taxon>
        <taxon>Actinomycetes</taxon>
        <taxon>Micrococcales</taxon>
        <taxon>Micrococcaceae</taxon>
        <taxon>Paeniglutamicibacter</taxon>
    </lineage>
</organism>
<keyword evidence="1" id="KW-0602">Photosynthesis</keyword>
<dbReference type="RefSeq" id="WP_183513276.1">
    <property type="nucleotide sequence ID" value="NZ_BAABGK010000003.1"/>
</dbReference>
<dbReference type="SUPFAM" id="SSF51735">
    <property type="entry name" value="NAD(P)-binding Rossmann-fold domains"/>
    <property type="match status" value="1"/>
</dbReference>
<dbReference type="Gene3D" id="3.40.50.720">
    <property type="entry name" value="NAD(P)-binding Rossmann-like Domain"/>
    <property type="match status" value="1"/>
</dbReference>
<comment type="caution">
    <text evidence="4">The sequence shown here is derived from an EMBL/GenBank/DDBJ whole genome shotgun (WGS) entry which is preliminary data.</text>
</comment>
<dbReference type="PANTHER" id="PTHR47128">
    <property type="match status" value="1"/>
</dbReference>
<feature type="domain" description="NAD(P)-binding" evidence="3">
    <location>
        <begin position="6"/>
        <end position="149"/>
    </location>
</feature>
<keyword evidence="2" id="KW-0604">Photosystem II</keyword>
<dbReference type="Pfam" id="PF13460">
    <property type="entry name" value="NAD_binding_10"/>
    <property type="match status" value="1"/>
</dbReference>
<evidence type="ECO:0000313" key="5">
    <source>
        <dbReference type="Proteomes" id="UP000523000"/>
    </source>
</evidence>
<evidence type="ECO:0000259" key="3">
    <source>
        <dbReference type="Pfam" id="PF13460"/>
    </source>
</evidence>
<reference evidence="4 5" key="1">
    <citation type="submission" date="2020-08" db="EMBL/GenBank/DDBJ databases">
        <title>Sequencing the genomes of 1000 actinobacteria strains.</title>
        <authorList>
            <person name="Klenk H.-P."/>
        </authorList>
    </citation>
    <scope>NUCLEOTIDE SEQUENCE [LARGE SCALE GENOMIC DNA]</scope>
    <source>
        <strain evidence="4 5">DSM 22826</strain>
    </source>
</reference>
<protein>
    <submittedName>
        <fullName evidence="4">NADH dehydrogenase</fullName>
        <ecNumber evidence="4">1.6.99.3</ecNumber>
    </submittedName>
</protein>
<evidence type="ECO:0000256" key="1">
    <source>
        <dbReference type="ARBA" id="ARBA00022531"/>
    </source>
</evidence>
<dbReference type="PANTHER" id="PTHR47128:SF2">
    <property type="entry name" value="PROTEIN HIGH CHLOROPHYLL FLUORESCENCE PHENOTYPE 244, CHLOROPLASTIC"/>
    <property type="match status" value="1"/>
</dbReference>
<dbReference type="EC" id="1.6.99.3" evidence="4"/>
<dbReference type="GO" id="GO:0016491">
    <property type="term" value="F:oxidoreductase activity"/>
    <property type="evidence" value="ECO:0007669"/>
    <property type="project" value="UniProtKB-KW"/>
</dbReference>
<evidence type="ECO:0000256" key="2">
    <source>
        <dbReference type="ARBA" id="ARBA00023276"/>
    </source>
</evidence>
<dbReference type="GO" id="GO:0015979">
    <property type="term" value="P:photosynthesis"/>
    <property type="evidence" value="ECO:0007669"/>
    <property type="project" value="UniProtKB-KW"/>
</dbReference>
<dbReference type="EMBL" id="JACHVS010000005">
    <property type="protein sequence ID" value="MBB2997619.1"/>
    <property type="molecule type" value="Genomic_DNA"/>
</dbReference>
<name>A0A839QMZ2_9MICC</name>
<sequence length="291" mass="31146">MILLTGGTGTVGRELVRLLQDSGQPHRVLTRSLESARRLEAAGSPAVVGDVQHSPDLAAAVCGCDMIISAMTGFGPSSGSSPAVVDRDGNLNLIRAAQDAGVQRFVLFSVRGAEAGHHLELNRMKFTAEQALRDSELGWTILRPTIILETFTGIMEESLDRHGVVVVFGSGDRPVNFVCASYAACTALVAAQSRDLYRSAVEVAGPENLTFNELASLVITRYGSGRVLHVPLPVLRAMEFSAKTLAPRWGRVLGAAIWMCTADMTSKAALTYESLSRIPVKTIREALNESP</sequence>
<keyword evidence="5" id="KW-1185">Reference proteome</keyword>
<dbReference type="AlphaFoldDB" id="A0A839QMZ2"/>
<dbReference type="InterPro" id="IPR016040">
    <property type="entry name" value="NAD(P)-bd_dom"/>
</dbReference>
<dbReference type="InterPro" id="IPR044256">
    <property type="entry name" value="HCF244-like"/>
</dbReference>
<gene>
    <name evidence="4" type="ORF">E9229_003891</name>
</gene>